<comment type="subcellular location">
    <subcellularLocation>
        <location evidence="1">Nucleus</location>
    </subcellularLocation>
</comment>
<feature type="region of interest" description="Disordered" evidence="5">
    <location>
        <begin position="177"/>
        <end position="199"/>
    </location>
</feature>
<evidence type="ECO:0000256" key="1">
    <source>
        <dbReference type="ARBA" id="ARBA00004123"/>
    </source>
</evidence>
<dbReference type="SMART" id="SM00028">
    <property type="entry name" value="TPR"/>
    <property type="match status" value="2"/>
</dbReference>
<organism evidence="6 7">
    <name type="scientific">Lingula anatina</name>
    <name type="common">Brachiopod</name>
    <name type="synonym">Lingula unguis</name>
    <dbReference type="NCBI Taxonomy" id="7574"/>
    <lineage>
        <taxon>Eukaryota</taxon>
        <taxon>Metazoa</taxon>
        <taxon>Spiralia</taxon>
        <taxon>Lophotrochozoa</taxon>
        <taxon>Brachiopoda</taxon>
        <taxon>Linguliformea</taxon>
        <taxon>Lingulata</taxon>
        <taxon>Lingulida</taxon>
        <taxon>Linguloidea</taxon>
        <taxon>Lingulidae</taxon>
        <taxon>Lingula</taxon>
    </lineage>
</organism>
<dbReference type="GO" id="GO:0010468">
    <property type="term" value="P:regulation of gene expression"/>
    <property type="evidence" value="ECO:0007669"/>
    <property type="project" value="TreeGrafter"/>
</dbReference>
<dbReference type="PANTHER" id="PTHR14017:SF1">
    <property type="entry name" value="LD02225P"/>
    <property type="match status" value="1"/>
</dbReference>
<dbReference type="Gene3D" id="1.25.40.10">
    <property type="entry name" value="Tetratricopeptide repeat domain"/>
    <property type="match status" value="1"/>
</dbReference>
<keyword evidence="2" id="KW-0539">Nucleus</keyword>
<dbReference type="Proteomes" id="UP000085678">
    <property type="component" value="Unplaced"/>
</dbReference>
<evidence type="ECO:0000313" key="6">
    <source>
        <dbReference type="Proteomes" id="UP000085678"/>
    </source>
</evidence>
<dbReference type="PANTHER" id="PTHR14017">
    <property type="entry name" value="LYSINE-SPECIFIC DEMETHYLASE"/>
    <property type="match status" value="1"/>
</dbReference>
<sequence length="199" mass="23005">METETSQPALTPVEIELIQEYDSRAFGFLKFTSPEEEGKRSLIVKAIEYYESQIKEQAKQDKTKPEGTLNITKVDPTVYSTLGHLQLLMEDFPKALSSYQKYFNLQQDYWKNAPFLYGLGIVYFHFNAFQWAIKAFQQVLYTDPGFSRANEIHIRLGLMFKVNSDYETSVKHFRLAQNDSSPSTLSKHESSPVTRHQDA</sequence>
<dbReference type="KEGG" id="lak:106150927"/>
<dbReference type="InterPro" id="IPR019734">
    <property type="entry name" value="TPR_rpt"/>
</dbReference>
<dbReference type="GO" id="GO:0044666">
    <property type="term" value="C:MLL3/4 complex"/>
    <property type="evidence" value="ECO:0007669"/>
    <property type="project" value="TreeGrafter"/>
</dbReference>
<dbReference type="GO" id="GO:0031490">
    <property type="term" value="F:chromatin DNA binding"/>
    <property type="evidence" value="ECO:0007669"/>
    <property type="project" value="TreeGrafter"/>
</dbReference>
<evidence type="ECO:0000256" key="3">
    <source>
        <dbReference type="ARBA" id="ARBA00034483"/>
    </source>
</evidence>
<evidence type="ECO:0000256" key="2">
    <source>
        <dbReference type="ARBA" id="ARBA00023242"/>
    </source>
</evidence>
<accession>A0A1S3H2P2</accession>
<name>A0A1S3H2P2_LINAN</name>
<dbReference type="GeneID" id="106150927"/>
<protein>
    <submittedName>
        <fullName evidence="7">Lysine-specific demethylase 6A</fullName>
    </submittedName>
</protein>
<evidence type="ECO:0000256" key="4">
    <source>
        <dbReference type="PROSITE-ProRule" id="PRU00339"/>
    </source>
</evidence>
<evidence type="ECO:0000256" key="5">
    <source>
        <dbReference type="SAM" id="MobiDB-lite"/>
    </source>
</evidence>
<gene>
    <name evidence="7" type="primary">LOC106150927</name>
</gene>
<dbReference type="OrthoDB" id="418911at2759"/>
<keyword evidence="4" id="KW-0802">TPR repeat</keyword>
<comment type="similarity">
    <text evidence="3">Belongs to the UTX family.</text>
</comment>
<reference evidence="7" key="1">
    <citation type="submission" date="2025-08" db="UniProtKB">
        <authorList>
            <consortium name="RefSeq"/>
        </authorList>
    </citation>
    <scope>IDENTIFICATION</scope>
    <source>
        <tissue evidence="7">Gonads</tissue>
    </source>
</reference>
<dbReference type="STRING" id="7574.A0A1S3H2P2"/>
<evidence type="ECO:0000313" key="7">
    <source>
        <dbReference type="RefSeq" id="XP_013379409.1"/>
    </source>
</evidence>
<keyword evidence="6" id="KW-1185">Reference proteome</keyword>
<dbReference type="PROSITE" id="PS50005">
    <property type="entry name" value="TPR"/>
    <property type="match status" value="2"/>
</dbReference>
<dbReference type="InterPro" id="IPR051630">
    <property type="entry name" value="Corepressor-Demethylase"/>
</dbReference>
<dbReference type="AlphaFoldDB" id="A0A1S3H2P2"/>
<proteinExistence type="inferred from homology"/>
<dbReference type="RefSeq" id="XP_013379409.1">
    <property type="nucleotide sequence ID" value="XM_013523955.1"/>
</dbReference>
<dbReference type="GO" id="GO:0000978">
    <property type="term" value="F:RNA polymerase II cis-regulatory region sequence-specific DNA binding"/>
    <property type="evidence" value="ECO:0007669"/>
    <property type="project" value="TreeGrafter"/>
</dbReference>
<dbReference type="SUPFAM" id="SSF48452">
    <property type="entry name" value="TPR-like"/>
    <property type="match status" value="1"/>
</dbReference>
<dbReference type="InParanoid" id="A0A1S3H2P2"/>
<dbReference type="GO" id="GO:0071558">
    <property type="term" value="F:histone H3K27me2/H3K27me3 demethylase activity"/>
    <property type="evidence" value="ECO:0007669"/>
    <property type="project" value="TreeGrafter"/>
</dbReference>
<dbReference type="InterPro" id="IPR011990">
    <property type="entry name" value="TPR-like_helical_dom_sf"/>
</dbReference>
<feature type="repeat" description="TPR" evidence="4">
    <location>
        <begin position="113"/>
        <end position="146"/>
    </location>
</feature>
<feature type="compositionally biased region" description="Basic and acidic residues" evidence="5">
    <location>
        <begin position="186"/>
        <end position="199"/>
    </location>
</feature>
<feature type="repeat" description="TPR" evidence="4">
    <location>
        <begin position="76"/>
        <end position="109"/>
    </location>
</feature>